<dbReference type="Proteomes" id="UP000297693">
    <property type="component" value="Unassembled WGS sequence"/>
</dbReference>
<dbReference type="OrthoDB" id="332844at2"/>
<dbReference type="RefSeq" id="WP_135622624.1">
    <property type="nucleotide sequence ID" value="NZ_RQGD01000014.1"/>
</dbReference>
<name>A0A4R9K8T6_9LEPT</name>
<dbReference type="EMBL" id="RQGD01000014">
    <property type="protein sequence ID" value="TGL61906.1"/>
    <property type="molecule type" value="Genomic_DNA"/>
</dbReference>
<keyword evidence="2" id="KW-1185">Reference proteome</keyword>
<accession>A0A4R9K8T6</accession>
<evidence type="ECO:0000313" key="1">
    <source>
        <dbReference type="EMBL" id="TGL61906.1"/>
    </source>
</evidence>
<organism evidence="1 2">
    <name type="scientific">Leptospira ognonensis</name>
    <dbReference type="NCBI Taxonomy" id="2484945"/>
    <lineage>
        <taxon>Bacteria</taxon>
        <taxon>Pseudomonadati</taxon>
        <taxon>Spirochaetota</taxon>
        <taxon>Spirochaetia</taxon>
        <taxon>Leptospirales</taxon>
        <taxon>Leptospiraceae</taxon>
        <taxon>Leptospira</taxon>
    </lineage>
</organism>
<gene>
    <name evidence="1" type="ORF">EHQ58_04680</name>
</gene>
<protein>
    <submittedName>
        <fullName evidence="1">Uncharacterized protein</fullName>
    </submittedName>
</protein>
<dbReference type="AlphaFoldDB" id="A0A4R9K8T6"/>
<proteinExistence type="predicted"/>
<evidence type="ECO:0000313" key="2">
    <source>
        <dbReference type="Proteomes" id="UP000297693"/>
    </source>
</evidence>
<reference evidence="1" key="1">
    <citation type="journal article" date="2019" name="PLoS Negl. Trop. Dis.">
        <title>Revisiting the worldwide diversity of Leptospira species in the environment.</title>
        <authorList>
            <person name="Vincent A.T."/>
            <person name="Schiettekatte O."/>
            <person name="Bourhy P."/>
            <person name="Veyrier F.J."/>
            <person name="Picardeau M."/>
        </authorList>
    </citation>
    <scope>NUCLEOTIDE SEQUENCE [LARGE SCALE GENOMIC DNA]</scope>
    <source>
        <strain evidence="1">201702476</strain>
    </source>
</reference>
<sequence length="95" mass="10917">MSHDHGWKQVGQVKLQDGFSFHPKLSEWLLELTTLKPEMDVTVFEASCGEVNCPVEEVKLTWIIAGAEDKLRLGRGKEKLLKQDVYLAWKKKMMS</sequence>
<comment type="caution">
    <text evidence="1">The sequence shown here is derived from an EMBL/GenBank/DDBJ whole genome shotgun (WGS) entry which is preliminary data.</text>
</comment>